<name>A0A226DBA2_FOLCA</name>
<evidence type="ECO:0000313" key="1">
    <source>
        <dbReference type="EMBL" id="OXA42007.1"/>
    </source>
</evidence>
<keyword evidence="2" id="KW-1185">Reference proteome</keyword>
<sequence>MLLFPGLKCHAFRQSSLCFSSSCTFPDLWMPLGQEKSNQEDLNVDDFVGLGGTYGVLRVIASLEGVIESDHFPPKSIYEFAKHKDISDLQYNEDIMPALSLPYQVHKNFATTYAVVDRGNLYRSEFVTKLAELMAEGEYYEVVRLSVEQYRDNLGVGFTKGQPNNPKDRTATMDRYKKGILDALQVHVKLRMITEDQRELIVKEFNLRGNHASETATNNKKRKLGIEVIKQTGNALVKFGHEYKCDKDYRHDNPKVVEANERRRNRVLTRDEKRKSKGKPYNKVLEIPTEKDCFDANQNSSKKIKLSNFYHRGKTLFQRRAKHWKDFRTRMKTHRRIHSTQHEE</sequence>
<reference evidence="1 2" key="1">
    <citation type="submission" date="2015-12" db="EMBL/GenBank/DDBJ databases">
        <title>The genome of Folsomia candida.</title>
        <authorList>
            <person name="Faddeeva A."/>
            <person name="Derks M.F."/>
            <person name="Anvar Y."/>
            <person name="Smit S."/>
            <person name="Van Straalen N."/>
            <person name="Roelofs D."/>
        </authorList>
    </citation>
    <scope>NUCLEOTIDE SEQUENCE [LARGE SCALE GENOMIC DNA]</scope>
    <source>
        <strain evidence="1 2">VU population</strain>
        <tissue evidence="1">Whole body</tissue>
    </source>
</reference>
<dbReference type="OrthoDB" id="10332212at2759"/>
<organism evidence="1 2">
    <name type="scientific">Folsomia candida</name>
    <name type="common">Springtail</name>
    <dbReference type="NCBI Taxonomy" id="158441"/>
    <lineage>
        <taxon>Eukaryota</taxon>
        <taxon>Metazoa</taxon>
        <taxon>Ecdysozoa</taxon>
        <taxon>Arthropoda</taxon>
        <taxon>Hexapoda</taxon>
        <taxon>Collembola</taxon>
        <taxon>Entomobryomorpha</taxon>
        <taxon>Isotomoidea</taxon>
        <taxon>Isotomidae</taxon>
        <taxon>Proisotominae</taxon>
        <taxon>Folsomia</taxon>
    </lineage>
</organism>
<protein>
    <submittedName>
        <fullName evidence="1">Uncharacterized protein</fullName>
    </submittedName>
</protein>
<accession>A0A226DBA2</accession>
<evidence type="ECO:0000313" key="2">
    <source>
        <dbReference type="Proteomes" id="UP000198287"/>
    </source>
</evidence>
<comment type="caution">
    <text evidence="1">The sequence shown here is derived from an EMBL/GenBank/DDBJ whole genome shotgun (WGS) entry which is preliminary data.</text>
</comment>
<gene>
    <name evidence="1" type="ORF">Fcan01_23032</name>
</gene>
<dbReference type="AlphaFoldDB" id="A0A226DBA2"/>
<dbReference type="Proteomes" id="UP000198287">
    <property type="component" value="Unassembled WGS sequence"/>
</dbReference>
<dbReference type="EMBL" id="LNIX01000027">
    <property type="protein sequence ID" value="OXA42007.1"/>
    <property type="molecule type" value="Genomic_DNA"/>
</dbReference>
<proteinExistence type="predicted"/>